<feature type="transmembrane region" description="Helical" evidence="15">
    <location>
        <begin position="2844"/>
        <end position="2862"/>
    </location>
</feature>
<feature type="region of interest" description="Disordered" evidence="14">
    <location>
        <begin position="1880"/>
        <end position="1988"/>
    </location>
</feature>
<feature type="compositionally biased region" description="Basic and acidic residues" evidence="14">
    <location>
        <begin position="655"/>
        <end position="664"/>
    </location>
</feature>
<feature type="compositionally biased region" description="Basic and acidic residues" evidence="14">
    <location>
        <begin position="968"/>
        <end position="988"/>
    </location>
</feature>
<feature type="compositionally biased region" description="Polar residues" evidence="14">
    <location>
        <begin position="1054"/>
        <end position="1070"/>
    </location>
</feature>
<dbReference type="PROSITE" id="PS50827">
    <property type="entry name" value="DDT"/>
    <property type="match status" value="1"/>
</dbReference>
<dbReference type="SMART" id="SM00249">
    <property type="entry name" value="PHD"/>
    <property type="match status" value="1"/>
</dbReference>
<dbReference type="CDD" id="cd15559">
    <property type="entry name" value="PHD1_BPTF"/>
    <property type="match status" value="1"/>
</dbReference>
<protein>
    <recommendedName>
        <fullName evidence="20">Bromodomain PHD finger transcription factor</fullName>
    </recommendedName>
</protein>
<evidence type="ECO:0000256" key="2">
    <source>
        <dbReference type="ARBA" id="ARBA00004141"/>
    </source>
</evidence>
<keyword evidence="3" id="KW-0813">Transport</keyword>
<dbReference type="GO" id="GO:0016020">
    <property type="term" value="C:membrane"/>
    <property type="evidence" value="ECO:0007669"/>
    <property type="project" value="UniProtKB-SubCell"/>
</dbReference>
<dbReference type="GO" id="GO:0008270">
    <property type="term" value="F:zinc ion binding"/>
    <property type="evidence" value="ECO:0007669"/>
    <property type="project" value="UniProtKB-KW"/>
</dbReference>
<feature type="compositionally biased region" description="Basic and acidic residues" evidence="14">
    <location>
        <begin position="1009"/>
        <end position="1039"/>
    </location>
</feature>
<dbReference type="InterPro" id="IPR028941">
    <property type="entry name" value="WHIM2_dom"/>
</dbReference>
<feature type="region of interest" description="Disordered" evidence="14">
    <location>
        <begin position="1732"/>
        <end position="1765"/>
    </location>
</feature>
<dbReference type="Pfam" id="PF07690">
    <property type="entry name" value="MFS_1"/>
    <property type="match status" value="1"/>
</dbReference>
<evidence type="ECO:0000256" key="14">
    <source>
        <dbReference type="SAM" id="MobiDB-lite"/>
    </source>
</evidence>
<evidence type="ECO:0000256" key="9">
    <source>
        <dbReference type="ARBA" id="ARBA00023136"/>
    </source>
</evidence>
<feature type="transmembrane region" description="Helical" evidence="15">
    <location>
        <begin position="2777"/>
        <end position="2795"/>
    </location>
</feature>
<keyword evidence="10" id="KW-0539">Nucleus</keyword>
<feature type="region of interest" description="Disordered" evidence="14">
    <location>
        <begin position="1"/>
        <end position="180"/>
    </location>
</feature>
<dbReference type="PROSITE" id="PS50016">
    <property type="entry name" value="ZF_PHD_2"/>
    <property type="match status" value="1"/>
</dbReference>
<evidence type="ECO:0000256" key="6">
    <source>
        <dbReference type="ARBA" id="ARBA00022771"/>
    </source>
</evidence>
<feature type="transmembrane region" description="Helical" evidence="15">
    <location>
        <begin position="2574"/>
        <end position="2599"/>
    </location>
</feature>
<dbReference type="GO" id="GO:0000978">
    <property type="term" value="F:RNA polymerase II cis-regulatory region sequence-specific DNA binding"/>
    <property type="evidence" value="ECO:0007669"/>
    <property type="project" value="TreeGrafter"/>
</dbReference>
<dbReference type="PANTHER" id="PTHR45975">
    <property type="entry name" value="NUCLEOSOME-REMODELING FACTOR SUBUNIT BPTF"/>
    <property type="match status" value="1"/>
</dbReference>
<feature type="transmembrane region" description="Helical" evidence="15">
    <location>
        <begin position="2744"/>
        <end position="2765"/>
    </location>
</feature>
<dbReference type="InterPro" id="IPR011011">
    <property type="entry name" value="Znf_FYVE_PHD"/>
</dbReference>
<dbReference type="PANTHER" id="PTHR45975:SF2">
    <property type="entry name" value="NUCLEOSOME-REMODELING FACTOR SUBUNIT BPTF"/>
    <property type="match status" value="1"/>
</dbReference>
<evidence type="ECO:0000259" key="16">
    <source>
        <dbReference type="PROSITE" id="PS50016"/>
    </source>
</evidence>
<dbReference type="InterPro" id="IPR001965">
    <property type="entry name" value="Znf_PHD"/>
</dbReference>
<feature type="compositionally biased region" description="Polar residues" evidence="14">
    <location>
        <begin position="1387"/>
        <end position="1402"/>
    </location>
</feature>
<evidence type="ECO:0000256" key="3">
    <source>
        <dbReference type="ARBA" id="ARBA00022448"/>
    </source>
</evidence>
<proteinExistence type="inferred from homology"/>
<evidence type="ECO:0000256" key="11">
    <source>
        <dbReference type="ARBA" id="ARBA00024338"/>
    </source>
</evidence>
<feature type="compositionally biased region" description="Low complexity" evidence="14">
    <location>
        <begin position="2201"/>
        <end position="2216"/>
    </location>
</feature>
<gene>
    <name evidence="19" type="primary">Nfu_g_1_019785</name>
</gene>
<dbReference type="InterPro" id="IPR019786">
    <property type="entry name" value="Zinc_finger_PHD-type_CS"/>
</dbReference>
<feature type="transmembrane region" description="Helical" evidence="15">
    <location>
        <begin position="2550"/>
        <end position="2568"/>
    </location>
</feature>
<feature type="compositionally biased region" description="Low complexity" evidence="14">
    <location>
        <begin position="1946"/>
        <end position="1981"/>
    </location>
</feature>
<feature type="compositionally biased region" description="Basic and acidic residues" evidence="14">
    <location>
        <begin position="1284"/>
        <end position="1298"/>
    </location>
</feature>
<dbReference type="InterPro" id="IPR038028">
    <property type="entry name" value="BPTF"/>
</dbReference>
<feature type="compositionally biased region" description="Low complexity" evidence="14">
    <location>
        <begin position="1928"/>
        <end position="1939"/>
    </location>
</feature>
<evidence type="ECO:0000256" key="4">
    <source>
        <dbReference type="ARBA" id="ARBA00022692"/>
    </source>
</evidence>
<feature type="transmembrane region" description="Helical" evidence="15">
    <location>
        <begin position="2694"/>
        <end position="2715"/>
    </location>
</feature>
<organism evidence="19">
    <name type="scientific">Iconisemion striatum</name>
    <dbReference type="NCBI Taxonomy" id="60296"/>
    <lineage>
        <taxon>Eukaryota</taxon>
        <taxon>Metazoa</taxon>
        <taxon>Chordata</taxon>
        <taxon>Craniata</taxon>
        <taxon>Vertebrata</taxon>
        <taxon>Euteleostomi</taxon>
        <taxon>Actinopterygii</taxon>
        <taxon>Neopterygii</taxon>
        <taxon>Teleostei</taxon>
        <taxon>Neoteleostei</taxon>
        <taxon>Acanthomorphata</taxon>
        <taxon>Ovalentaria</taxon>
        <taxon>Atherinomorphae</taxon>
        <taxon>Cyprinodontiformes</taxon>
        <taxon>Nothobranchiidae</taxon>
        <taxon>Iconisemion</taxon>
    </lineage>
</organism>
<feature type="compositionally biased region" description="Basic residues" evidence="14">
    <location>
        <begin position="53"/>
        <end position="68"/>
    </location>
</feature>
<feature type="compositionally biased region" description="Low complexity" evidence="14">
    <location>
        <begin position="2249"/>
        <end position="2262"/>
    </location>
</feature>
<keyword evidence="13" id="KW-0175">Coiled coil</keyword>
<feature type="domain" description="Major facilitator superfamily (MFS) profile" evidence="18">
    <location>
        <begin position="2485"/>
        <end position="2905"/>
    </location>
</feature>
<keyword evidence="4 15" id="KW-0812">Transmembrane</keyword>
<dbReference type="SMART" id="SM00571">
    <property type="entry name" value="DDT"/>
    <property type="match status" value="1"/>
</dbReference>
<feature type="transmembrane region" description="Helical" evidence="15">
    <location>
        <begin position="2807"/>
        <end position="2832"/>
    </location>
</feature>
<reference evidence="19" key="2">
    <citation type="submission" date="2016-06" db="EMBL/GenBank/DDBJ databases">
        <title>The genome of a short-lived fish provides insights into sex chromosome evolution and the genetic control of aging.</title>
        <authorList>
            <person name="Reichwald K."/>
            <person name="Felder M."/>
            <person name="Petzold A."/>
            <person name="Koch P."/>
            <person name="Groth M."/>
            <person name="Platzer M."/>
        </authorList>
    </citation>
    <scope>NUCLEOTIDE SEQUENCE</scope>
    <source>
        <tissue evidence="19">Brain</tissue>
    </source>
</reference>
<evidence type="ECO:0000256" key="13">
    <source>
        <dbReference type="SAM" id="Coils"/>
    </source>
</evidence>
<feature type="transmembrane region" description="Helical" evidence="15">
    <location>
        <begin position="2523"/>
        <end position="2543"/>
    </location>
</feature>
<keyword evidence="9 15" id="KW-0472">Membrane</keyword>
<feature type="coiled-coil region" evidence="13">
    <location>
        <begin position="1700"/>
        <end position="1732"/>
    </location>
</feature>
<dbReference type="InterPro" id="IPR044770">
    <property type="entry name" value="MFS_spinster-like"/>
</dbReference>
<feature type="compositionally biased region" description="Basic and acidic residues" evidence="14">
    <location>
        <begin position="1187"/>
        <end position="1208"/>
    </location>
</feature>
<dbReference type="Pfam" id="PF02791">
    <property type="entry name" value="DDT"/>
    <property type="match status" value="1"/>
</dbReference>
<accession>A0A1A7YPJ7</accession>
<keyword evidence="7" id="KW-0862">Zinc</keyword>
<feature type="compositionally biased region" description="Polar residues" evidence="14">
    <location>
        <begin position="2217"/>
        <end position="2239"/>
    </location>
</feature>
<feature type="compositionally biased region" description="Polar residues" evidence="14">
    <location>
        <begin position="1212"/>
        <end position="1230"/>
    </location>
</feature>
<dbReference type="InterPro" id="IPR020846">
    <property type="entry name" value="MFS_dom"/>
</dbReference>
<feature type="compositionally biased region" description="Polar residues" evidence="14">
    <location>
        <begin position="149"/>
        <end position="162"/>
    </location>
</feature>
<feature type="region of interest" description="Disordered" evidence="14">
    <location>
        <begin position="2058"/>
        <end position="2078"/>
    </location>
</feature>
<feature type="region of interest" description="Disordered" evidence="14">
    <location>
        <begin position="1187"/>
        <end position="1298"/>
    </location>
</feature>
<feature type="region of interest" description="Disordered" evidence="14">
    <location>
        <begin position="2449"/>
        <end position="2474"/>
    </location>
</feature>
<feature type="compositionally biased region" description="Polar residues" evidence="14">
    <location>
        <begin position="635"/>
        <end position="649"/>
    </location>
</feature>
<evidence type="ECO:0000256" key="15">
    <source>
        <dbReference type="SAM" id="Phobius"/>
    </source>
</evidence>
<feature type="transmembrane region" description="Helical" evidence="15">
    <location>
        <begin position="2642"/>
        <end position="2662"/>
    </location>
</feature>
<dbReference type="Gene3D" id="3.30.40.10">
    <property type="entry name" value="Zinc/RING finger domain, C3HC4 (zinc finger)"/>
    <property type="match status" value="1"/>
</dbReference>
<feature type="compositionally biased region" description="Polar residues" evidence="14">
    <location>
        <begin position="1357"/>
        <end position="1371"/>
    </location>
</feature>
<dbReference type="Pfam" id="PF15613">
    <property type="entry name" value="WSD"/>
    <property type="match status" value="1"/>
</dbReference>
<dbReference type="InterPro" id="IPR019787">
    <property type="entry name" value="Znf_PHD-finger"/>
</dbReference>
<feature type="region of interest" description="Disordered" evidence="14">
    <location>
        <begin position="959"/>
        <end position="1079"/>
    </location>
</feature>
<comment type="subcellular location">
    <subcellularLocation>
        <location evidence="2">Membrane</location>
        <topology evidence="2">Multi-pass membrane protein</topology>
    </subcellularLocation>
    <subcellularLocation>
        <location evidence="1">Nucleus</location>
    </subcellularLocation>
</comment>
<dbReference type="InterPro" id="IPR011701">
    <property type="entry name" value="MFS"/>
</dbReference>
<evidence type="ECO:0000256" key="8">
    <source>
        <dbReference type="ARBA" id="ARBA00022989"/>
    </source>
</evidence>
<dbReference type="PROSITE" id="PS50850">
    <property type="entry name" value="MFS"/>
    <property type="match status" value="1"/>
</dbReference>
<evidence type="ECO:0000256" key="12">
    <source>
        <dbReference type="PROSITE-ProRule" id="PRU00146"/>
    </source>
</evidence>
<feature type="domain" description="PHD-type" evidence="16">
    <location>
        <begin position="350"/>
        <end position="397"/>
    </location>
</feature>
<dbReference type="Gene3D" id="1.20.1250.20">
    <property type="entry name" value="MFS general substrate transporter like domains"/>
    <property type="match status" value="1"/>
</dbReference>
<evidence type="ECO:0000259" key="18">
    <source>
        <dbReference type="PROSITE" id="PS50850"/>
    </source>
</evidence>
<name>A0A1A7YPJ7_9TELE</name>
<feature type="region of interest" description="Disordered" evidence="14">
    <location>
        <begin position="2287"/>
        <end position="2311"/>
    </location>
</feature>
<feature type="transmembrane region" description="Helical" evidence="15">
    <location>
        <begin position="2611"/>
        <end position="2630"/>
    </location>
</feature>
<feature type="compositionally biased region" description="Acidic residues" evidence="14">
    <location>
        <begin position="95"/>
        <end position="145"/>
    </location>
</feature>
<feature type="region of interest" description="Disordered" evidence="14">
    <location>
        <begin position="532"/>
        <end position="680"/>
    </location>
</feature>
<feature type="domain" description="DDT" evidence="17">
    <location>
        <begin position="200"/>
        <end position="260"/>
    </location>
</feature>
<sequence>MRGKRGRPPKPLQNEEPSPATTRGLRPRRNLKPRFKDSGDEDAESPSRETTKSTRKKKATPTRGRGRGRGGGSRGARGGRGKRAAVPKAVVYDDHESDEDEDDAVSLRSEEDEFVEEEPQSEEDEALKEDSDCLEDDGQEEEEDVASYCTESSFRSQSTHASTPGKKKLHAVRPPTPSLEDKEIPLLELPETSEDLLVPNEELLNATSIYEVLRNFCTVLRLSPFRFEDFCAALIGQEQCTLIADTHIALLKAILREEDSSNTTFGPADLKDSVNSTLYFIDGMTWPEVLRSYCESDTEFHHVLPDLEMDEYPYGPLEGKIRVLQFLVDQFLTTNIAREELMSDGSMQYDDHCRVCHRLGDLLCCETCSAVYHLECVKPPLQEVPEDEWQCEICVAHKVPGVIDCVTEAQKNRPYIRQEPIGYDRHQRKYWFLSRRIIIEEDGEHVKKKIWYYSTKAQLEELMESLDKERWETDLHATLEEVKEEVQAHMDITEDLTNRARGSNKSYLAAVNDVVMERLKIRRAVQEAKRRVEEAKQETEGGSINPAVGSAEGSSQPGRKAEMELVTDSSSQAGAERSISDPHSSATEASAEPKTQPLESDNETQAAHPENQESGEPSAPTKQEDTDEVGGGVETSPTQDESQSESRTPGSGGVKKPEPPDLADRSSQSSFTSQDGTDEYNERIRKETAAEQTSKAPLNRSSKEPSTVLVDVNTSRLSFLKRDLMVNLNNLFKLGQEGKYRVYQNQYSTNVLALNKHQHREDYDKKRHLSHKFSLTTASEFKWSGSIYGSRSLTVSTLRLTIIQLETNVPGPFMHPNWASHRTNWNKAVQMCSKAREFALALAILECAIKPVVMLPIWKESLGHTRMHRMTSMEREEKEKVKKREKKLEDEETLQQATWVKYTIPIKHQVWKQKGEEYRVTGYGGWIWVSKTRVPRFVPKLPGNTNVNYRKELEAKMSKELSASCTNKQKESTENGKWESLKTPEQERSSITSSSLSSLPPTNITPQTIKEEENPSKEEQQKDAKEKTEDEEMEVKSSEKGPASAVEKDKVESNDPSSTTAGEEPNQQPIKPQKEDSTSKIFYDVVNVSEGFQLRTAYKKKVKPSKLDGLLERRVKQFTLEEKQRLERMRQQALLSKMVATKVTPGLKTEGTTLNKQQPALTLAVKTEEEENLQLKDHVVKKLDFEENTKTETVEIKSDPEVPSHSEPPELNTCSNKKVNGESEPNSKANCLSEKMEVSQVAENPKKRGYEEMEQNSGQNITETPNLSQVNGKMAPADPNVHSDTADRVQDGGLDAEKEPVKSLMNGNLSQNDLSNITYPPLLKVPKLDNHVGDKVGALNESAVAMKSEASAPAKLESSNPSRHNNSTDICTSGDSVTTPVTSTSSKESQNSLMHGASSSISKPDVMPPAEMSSVPSVTVPTTAAQPSLGAASFHKKKFNDTKTISSGPVSPSSMTISKEYSTRDRVSLLRFSKFKKARSGTALPSYRKFVTKSSKKSIFVLPNDDLKRMARKAGIKEVLIFSYNAKPALDIWPYPSPRPTFGITWRYRLQTVRSLAGVSLMLRLLWASLRWDDMAVKPSAAVGTTRKETTETNVITIEIIKRRDVGPYGIRSEYCIRKIICPLGNKDAPKETPTPQRKGLRSSALRPKKQEPAKQTGPVAMETWVPEEELELWEIRAFAERVEREKTQGTDPSKAGSSLKTAEEVKTHLENQLKQARLAAQQKRLEQLRLNTTSTTSTTTTTTSVASPITPSSTGQRTGPLASGAKTALASKLGSPVSFQPDKNFQQSFASWVKQGQNNNGSASTVAGSIATSDPGLQIAGSPVTVAGQVLAAKLPLPANSKIVTLAVPSAQGGGVQQKVLGIFPHGPPANLRTYSTLHPTTGNINLRTATSSSTTQQQSTMTAGQTQAGAAGNQSPAPSVGTEFRGPAQQGQPQQAATQVSRVQPAAPAGPGTPAAPRAAGPASSASPAPGQSSVSQAQKPQQGQVKLTMAQLMQLTQSAQAGNPGLTVVIQGQGQTQGQLQILPQGVTVIPGPGQQLMQAAMPNGQVQRFLFTPLPPSSSSSAPPAAPANVTPTKLATAQTPQTQMLTPAQVPLAAQTSLTPPSQVQVQPPAMVSVQQVAHMPVSAVQVHVKGLSGSSVVSAARPSQPQTYAQLRPPAPAQIHAQVQVQQIPHIQPQTHLQTQIQPQVRVQFQPRAQIPPQTQQSPQIQALTQVQSPTQAQPRVQPQYHPQVQASFQTQPPPQAPQQPQVQTQATAQPQIHPQVQVQLHQQNQQQPHIHIQPHVQTQPQFSAQSPQQTQVSQHLQAQNHGQVQAKLQVQFHPQSQPQVQPQPQLQVQSPIRHQVITVSGLQQPVQLLSALPPHVAAQIQAQIQAQAQQQGGTVPQQIKLQLPIQIQQAGGQIQAHQIQNMVTIQAPANVQEQLHRIQQQQQQQPCLWMNTHSAPLFSSDSEAEGPEDRSRPGAQQHPDEEASGVSRVRAVLIVLILCYINLLNYMDRFTVAGVLPDIEHYFGIDDGNSGLLQTVFICSYMFLAPVFGYLGDRYNRKYIMSAGILFWSSVTLASSYTPKEHFWALLLTRGLVGVGEASYSTIAPTIIADLYVKEKRTNMLSLFYFAIPVGSGLGYIVGSQVSSATKDWHSALRVTPGLGLVAVFLLLLVVQEPKRGAVEARSEMHQTSWLTDLRELSRNRSFILSTLGFTAVAFVTGSLALWAPTFLYRAAVFTGQKPPCVDEAQCSSSDSLIFGIITVITGLLGVASGVQVSRLLRKKTPRADPLVCAAGLLLSAPFLYLAIVCAQTSTVATYIFIFLGETFLSMNWAIVADILLYVVVPTRRSTAEALQIVVSHLLGDAGSPSLIGVFSDSLRKTDSFLWQFRSLQISLLLCSFVAVVGGAFFLFTALFIEKDRSRAESYVPSADEPIVVPKSGRSTRVSVSSVLI</sequence>
<feature type="region of interest" description="Disordered" evidence="14">
    <location>
        <begin position="2201"/>
        <end position="2262"/>
    </location>
</feature>
<dbReference type="GO" id="GO:0022857">
    <property type="term" value="F:transmembrane transporter activity"/>
    <property type="evidence" value="ECO:0007669"/>
    <property type="project" value="InterPro"/>
</dbReference>
<keyword evidence="6 12" id="KW-0863">Zinc-finger</keyword>
<feature type="compositionally biased region" description="Low complexity" evidence="14">
    <location>
        <begin position="1372"/>
        <end position="1386"/>
    </location>
</feature>
<evidence type="ECO:0000259" key="17">
    <source>
        <dbReference type="PROSITE" id="PS50827"/>
    </source>
</evidence>
<evidence type="ECO:0000256" key="5">
    <source>
        <dbReference type="ARBA" id="ARBA00022723"/>
    </source>
</evidence>
<reference evidence="19" key="1">
    <citation type="submission" date="2016-05" db="EMBL/GenBank/DDBJ databases">
        <authorList>
            <person name="Lavstsen T."/>
            <person name="Jespersen J.S."/>
        </authorList>
    </citation>
    <scope>NUCLEOTIDE SEQUENCE</scope>
    <source>
        <tissue evidence="19">Brain</tissue>
    </source>
</reference>
<dbReference type="PROSITE" id="PS01359">
    <property type="entry name" value="ZF_PHD_1"/>
    <property type="match status" value="1"/>
</dbReference>
<feature type="compositionally biased region" description="Polar residues" evidence="14">
    <location>
        <begin position="1255"/>
        <end position="1271"/>
    </location>
</feature>
<dbReference type="GO" id="GO:0006357">
    <property type="term" value="P:regulation of transcription by RNA polymerase II"/>
    <property type="evidence" value="ECO:0007669"/>
    <property type="project" value="InterPro"/>
</dbReference>
<feature type="compositionally biased region" description="Polar residues" evidence="14">
    <location>
        <begin position="1880"/>
        <end position="1889"/>
    </location>
</feature>
<evidence type="ECO:0008006" key="20">
    <source>
        <dbReference type="Google" id="ProtNLM"/>
    </source>
</evidence>
<feature type="compositionally biased region" description="Low complexity" evidence="14">
    <location>
        <begin position="1890"/>
        <end position="1917"/>
    </location>
</feature>
<feature type="compositionally biased region" description="Polar residues" evidence="14">
    <location>
        <begin position="665"/>
        <end position="675"/>
    </location>
</feature>
<dbReference type="CDD" id="cd17328">
    <property type="entry name" value="MFS_spinster_like"/>
    <property type="match status" value="1"/>
</dbReference>
<dbReference type="SUPFAM" id="SSF103473">
    <property type="entry name" value="MFS general substrate transporter"/>
    <property type="match status" value="1"/>
</dbReference>
<dbReference type="Pfam" id="PF00628">
    <property type="entry name" value="PHD"/>
    <property type="match status" value="1"/>
</dbReference>
<feature type="compositionally biased region" description="Low complexity" evidence="14">
    <location>
        <begin position="989"/>
        <end position="1006"/>
    </location>
</feature>
<dbReference type="InterPro" id="IPR036259">
    <property type="entry name" value="MFS_trans_sf"/>
</dbReference>
<evidence type="ECO:0000256" key="1">
    <source>
        <dbReference type="ARBA" id="ARBA00004123"/>
    </source>
</evidence>
<dbReference type="GO" id="GO:0016589">
    <property type="term" value="C:NURF complex"/>
    <property type="evidence" value="ECO:0007669"/>
    <property type="project" value="InterPro"/>
</dbReference>
<dbReference type="FunFam" id="3.30.40.10:FF:000036">
    <property type="entry name" value="nucleosome-remodeling factor subunit BPTF isoform X1"/>
    <property type="match status" value="1"/>
</dbReference>
<evidence type="ECO:0000256" key="7">
    <source>
        <dbReference type="ARBA" id="ARBA00022833"/>
    </source>
</evidence>
<comment type="similarity">
    <text evidence="11">Belongs to the major facilitator superfamily. Spinster (TC 2.A.1.49) family.</text>
</comment>
<dbReference type="InterPro" id="IPR013083">
    <property type="entry name" value="Znf_RING/FYVE/PHD"/>
</dbReference>
<keyword evidence="8 15" id="KW-1133">Transmembrane helix</keyword>
<evidence type="ECO:0000313" key="19">
    <source>
        <dbReference type="EMBL" id="SBP32074.1"/>
    </source>
</evidence>
<keyword evidence="5" id="KW-0479">Metal-binding</keyword>
<feature type="transmembrane region" description="Helical" evidence="15">
    <location>
        <begin position="2882"/>
        <end position="2904"/>
    </location>
</feature>
<dbReference type="SUPFAM" id="SSF57903">
    <property type="entry name" value="FYVE/PHD zinc finger"/>
    <property type="match status" value="1"/>
</dbReference>
<evidence type="ECO:0000256" key="10">
    <source>
        <dbReference type="ARBA" id="ARBA00023242"/>
    </source>
</evidence>
<feature type="region of interest" description="Disordered" evidence="14">
    <location>
        <begin position="1626"/>
        <end position="1662"/>
    </location>
</feature>
<dbReference type="EMBL" id="HADX01009842">
    <property type="protein sequence ID" value="SBP32074.1"/>
    <property type="molecule type" value="Transcribed_RNA"/>
</dbReference>
<dbReference type="InterPro" id="IPR018501">
    <property type="entry name" value="DDT_dom"/>
</dbReference>
<feature type="compositionally biased region" description="Low complexity" evidence="14">
    <location>
        <begin position="1732"/>
        <end position="1755"/>
    </location>
</feature>
<feature type="region of interest" description="Disordered" evidence="14">
    <location>
        <begin position="1349"/>
        <end position="1417"/>
    </location>
</feature>
<feature type="compositionally biased region" description="Polar residues" evidence="14">
    <location>
        <begin position="2293"/>
        <end position="2311"/>
    </location>
</feature>